<accession>A0A7R9KMV9</accession>
<evidence type="ECO:0000313" key="1">
    <source>
        <dbReference type="EMBL" id="CAD7626089.1"/>
    </source>
</evidence>
<sequence>MLRTCLVGALGVASGVAVEKYRREYSQSSLPTVFAAKTIDPTAAGPPAVVDNIPGKAVATTGDITQWLPPKSGGGRIEQIARHGFPSLDTIRSFDNFVLSYDRRNRTAIGC</sequence>
<dbReference type="AlphaFoldDB" id="A0A7R9KMV9"/>
<gene>
    <name evidence="1" type="ORF">OSB1V03_LOCUS6522</name>
</gene>
<dbReference type="Proteomes" id="UP000759131">
    <property type="component" value="Unassembled WGS sequence"/>
</dbReference>
<name>A0A7R9KMV9_9ACAR</name>
<keyword evidence="2" id="KW-1185">Reference proteome</keyword>
<reference evidence="1" key="1">
    <citation type="submission" date="2020-11" db="EMBL/GenBank/DDBJ databases">
        <authorList>
            <person name="Tran Van P."/>
        </authorList>
    </citation>
    <scope>NUCLEOTIDE SEQUENCE</scope>
</reference>
<dbReference type="OrthoDB" id="5418055at2759"/>
<dbReference type="EMBL" id="CAJPIZ010003559">
    <property type="protein sequence ID" value="CAG2106519.1"/>
    <property type="molecule type" value="Genomic_DNA"/>
</dbReference>
<dbReference type="EMBL" id="OC858134">
    <property type="protein sequence ID" value="CAD7626089.1"/>
    <property type="molecule type" value="Genomic_DNA"/>
</dbReference>
<organism evidence="1">
    <name type="scientific">Medioppia subpectinata</name>
    <dbReference type="NCBI Taxonomy" id="1979941"/>
    <lineage>
        <taxon>Eukaryota</taxon>
        <taxon>Metazoa</taxon>
        <taxon>Ecdysozoa</taxon>
        <taxon>Arthropoda</taxon>
        <taxon>Chelicerata</taxon>
        <taxon>Arachnida</taxon>
        <taxon>Acari</taxon>
        <taxon>Acariformes</taxon>
        <taxon>Sarcoptiformes</taxon>
        <taxon>Oribatida</taxon>
        <taxon>Brachypylina</taxon>
        <taxon>Oppioidea</taxon>
        <taxon>Oppiidae</taxon>
        <taxon>Medioppia</taxon>
    </lineage>
</organism>
<evidence type="ECO:0000313" key="2">
    <source>
        <dbReference type="Proteomes" id="UP000759131"/>
    </source>
</evidence>
<proteinExistence type="predicted"/>
<protein>
    <submittedName>
        <fullName evidence="1">Uncharacterized protein</fullName>
    </submittedName>
</protein>